<dbReference type="AlphaFoldDB" id="A0A8R2D6W0"/>
<comment type="similarity">
    <text evidence="1">Belongs to the ribonucleoside diphosphate reductase large chain family.</text>
</comment>
<dbReference type="InterPro" id="IPR013346">
    <property type="entry name" value="NrdE_NrdA_C"/>
</dbReference>
<accession>A0A8R2D6W0</accession>
<dbReference type="GO" id="GO:0005524">
    <property type="term" value="F:ATP binding"/>
    <property type="evidence" value="ECO:0007669"/>
    <property type="project" value="TreeGrafter"/>
</dbReference>
<evidence type="ECO:0000313" key="5">
    <source>
        <dbReference type="Proteomes" id="UP000007819"/>
    </source>
</evidence>
<reference evidence="4" key="2">
    <citation type="submission" date="2022-06" db="UniProtKB">
        <authorList>
            <consortium name="EnsemblMetazoa"/>
        </authorList>
    </citation>
    <scope>IDENTIFICATION</scope>
</reference>
<dbReference type="Proteomes" id="UP000007819">
    <property type="component" value="Chromosome X"/>
</dbReference>
<dbReference type="KEGG" id="api:107884892"/>
<dbReference type="InterPro" id="IPR000788">
    <property type="entry name" value="RNR_lg_C"/>
</dbReference>
<reference evidence="5" key="1">
    <citation type="submission" date="2010-06" db="EMBL/GenBank/DDBJ databases">
        <authorList>
            <person name="Jiang H."/>
            <person name="Abraham K."/>
            <person name="Ali S."/>
            <person name="Alsbrooks S.L."/>
            <person name="Anim B.N."/>
            <person name="Anosike U.S."/>
            <person name="Attaway T."/>
            <person name="Bandaranaike D.P."/>
            <person name="Battles P.K."/>
            <person name="Bell S.N."/>
            <person name="Bell A.V."/>
            <person name="Beltran B."/>
            <person name="Bickham C."/>
            <person name="Bustamante Y."/>
            <person name="Caleb T."/>
            <person name="Canada A."/>
            <person name="Cardenas V."/>
            <person name="Carter K."/>
            <person name="Chacko J."/>
            <person name="Chandrabose M.N."/>
            <person name="Chavez D."/>
            <person name="Chavez A."/>
            <person name="Chen L."/>
            <person name="Chu H.-S."/>
            <person name="Claassen K.J."/>
            <person name="Cockrell R."/>
            <person name="Collins M."/>
            <person name="Cooper J.A."/>
            <person name="Cree A."/>
            <person name="Curry S.M."/>
            <person name="Da Y."/>
            <person name="Dao M.D."/>
            <person name="Das B."/>
            <person name="Davila M.-L."/>
            <person name="Davy-Carroll L."/>
            <person name="Denson S."/>
            <person name="Dinh H."/>
            <person name="Ebong V.E."/>
            <person name="Edwards J.R."/>
            <person name="Egan A."/>
            <person name="El-Daye J."/>
            <person name="Escobedo L."/>
            <person name="Fernandez S."/>
            <person name="Fernando P.R."/>
            <person name="Flagg N."/>
            <person name="Forbes L.D."/>
            <person name="Fowler R.G."/>
            <person name="Fu Q."/>
            <person name="Gabisi R.A."/>
            <person name="Ganer J."/>
            <person name="Garbino Pronczuk A."/>
            <person name="Garcia R.M."/>
            <person name="Garner T."/>
            <person name="Garrett T.E."/>
            <person name="Gonzalez D.A."/>
            <person name="Hamid H."/>
            <person name="Hawkins E.S."/>
            <person name="Hirani K."/>
            <person name="Hogues M.E."/>
            <person name="Hollins B."/>
            <person name="Hsiao C.-H."/>
            <person name="Jabil R."/>
            <person name="James M.L."/>
            <person name="Jhangiani S.N."/>
            <person name="Johnson B."/>
            <person name="Johnson Q."/>
            <person name="Joshi V."/>
            <person name="Kalu J.B."/>
            <person name="Kam C."/>
            <person name="Kashfia A."/>
            <person name="Keebler J."/>
            <person name="Kisamo H."/>
            <person name="Kovar C.L."/>
            <person name="Lago L.A."/>
            <person name="Lai C.-Y."/>
            <person name="Laidlaw J."/>
            <person name="Lara F."/>
            <person name="Le T.-K."/>
            <person name="Lee S.L."/>
            <person name="Legall F.H."/>
            <person name="Lemon S.J."/>
            <person name="Lewis L.R."/>
            <person name="Li B."/>
            <person name="Liu Y."/>
            <person name="Liu Y.-S."/>
            <person name="Lopez J."/>
            <person name="Lozado R.J."/>
            <person name="Lu J."/>
            <person name="Madu R.C."/>
            <person name="Maheshwari M."/>
            <person name="Maheshwari R."/>
            <person name="Malloy K."/>
            <person name="Martinez E."/>
            <person name="Mathew T."/>
            <person name="Mercado I.C."/>
            <person name="Mercado C."/>
            <person name="Meyer B."/>
            <person name="Montgomery K."/>
            <person name="Morgan M.B."/>
            <person name="Munidasa M."/>
            <person name="Nazareth L.V."/>
            <person name="Nelson J."/>
            <person name="Ng B.M."/>
            <person name="Nguyen N.B."/>
            <person name="Nguyen P.Q."/>
            <person name="Nguyen T."/>
            <person name="Obregon M."/>
            <person name="Okwuonu G.O."/>
            <person name="Onwere C.G."/>
            <person name="Orozco G."/>
            <person name="Parra A."/>
            <person name="Patel S."/>
            <person name="Patil S."/>
            <person name="Perez A."/>
            <person name="Perez Y."/>
            <person name="Pham C."/>
            <person name="Primus E.L."/>
            <person name="Pu L.-L."/>
            <person name="Puazo M."/>
            <person name="Qin X."/>
            <person name="Quiroz J.B."/>
            <person name="Reese J."/>
            <person name="Richards S."/>
            <person name="Rives C.M."/>
            <person name="Robberts R."/>
            <person name="Ruiz S.J."/>
            <person name="Ruiz M.J."/>
            <person name="Santibanez J."/>
            <person name="Schneider B.W."/>
            <person name="Sisson I."/>
            <person name="Smith M."/>
            <person name="Sodergren E."/>
            <person name="Song X.-Z."/>
            <person name="Song B.B."/>
            <person name="Summersgill H."/>
            <person name="Thelus R."/>
            <person name="Thornton R.D."/>
            <person name="Trejos Z.Y."/>
            <person name="Usmani K."/>
            <person name="Vattathil S."/>
            <person name="Villasana D."/>
            <person name="Walker D.L."/>
            <person name="Wang S."/>
            <person name="Wang K."/>
            <person name="White C.S."/>
            <person name="Williams A.C."/>
            <person name="Williamson J."/>
            <person name="Wilson K."/>
            <person name="Woghiren I.O."/>
            <person name="Woodworth J.R."/>
            <person name="Worley K.C."/>
            <person name="Wright R.A."/>
            <person name="Wu W."/>
            <person name="Young L."/>
            <person name="Zhang L."/>
            <person name="Zhang J."/>
            <person name="Zhu Y."/>
            <person name="Muzny D.M."/>
            <person name="Weinstock G."/>
            <person name="Gibbs R.A."/>
        </authorList>
    </citation>
    <scope>NUCLEOTIDE SEQUENCE [LARGE SCALE GENOMIC DNA]</scope>
    <source>
        <strain evidence="5">LSR1</strain>
    </source>
</reference>
<dbReference type="InterPro" id="IPR039718">
    <property type="entry name" value="Rrm1"/>
</dbReference>
<feature type="domain" description="Ribonucleotide reductase large subunit C-terminal" evidence="3">
    <location>
        <begin position="3"/>
        <end position="525"/>
    </location>
</feature>
<dbReference type="GO" id="GO:0004748">
    <property type="term" value="F:ribonucleoside-diphosphate reductase activity, thioredoxin disulfide as acceptor"/>
    <property type="evidence" value="ECO:0007669"/>
    <property type="project" value="TreeGrafter"/>
</dbReference>
<dbReference type="PANTHER" id="PTHR11573">
    <property type="entry name" value="RIBONUCLEOSIDE-DIPHOSPHATE REDUCTASE LARGE CHAIN"/>
    <property type="match status" value="1"/>
</dbReference>
<dbReference type="EnsemblMetazoa" id="XM_016807949.2">
    <property type="protein sequence ID" value="XP_016663438.2"/>
    <property type="gene ID" value="LOC107884892"/>
</dbReference>
<dbReference type="RefSeq" id="XP_016663438.2">
    <property type="nucleotide sequence ID" value="XM_016807949.2"/>
</dbReference>
<dbReference type="PRINTS" id="PR01183">
    <property type="entry name" value="RIBORDTASEM1"/>
</dbReference>
<evidence type="ECO:0000256" key="1">
    <source>
        <dbReference type="ARBA" id="ARBA00010406"/>
    </source>
</evidence>
<dbReference type="GO" id="GO:0009263">
    <property type="term" value="P:deoxyribonucleotide biosynthetic process"/>
    <property type="evidence" value="ECO:0007669"/>
    <property type="project" value="UniProtKB-KW"/>
</dbReference>
<name>A0A8R2D6W0_ACYPI</name>
<dbReference type="GO" id="GO:0005971">
    <property type="term" value="C:ribonucleoside-diphosphate reductase complex"/>
    <property type="evidence" value="ECO:0007669"/>
    <property type="project" value="TreeGrafter"/>
</dbReference>
<dbReference type="SUPFAM" id="SSF51998">
    <property type="entry name" value="PFL-like glycyl radical enzymes"/>
    <property type="match status" value="1"/>
</dbReference>
<sequence>MIADSIDGIYDTSIRLSSFILPYSSVALHVHKIRAAGTYIQGSYGESSGLPLMLKQYDSIVRNSETLERPKSIKGVTIYCELWHADIMKVIDQIRMTSIADIKLKNCQLALWIPDEFMRRVQNDQMWSFMSPDHCPGLIDVHGKEFDNLYKEYELKSKSFVMRQIEAKKLWSQIIQSQIETGLPLLLFKDACNAKSNESHLGTIQCAGRNGDTVQFTASDEVATCTTASISVDMFLTSENIFDFSKLKETAKKLTYDLNKIIDNNNVILNKEKQLELGLKQNQWAIGIGVQGLADLFIKMKYPFDNKEARVLNTQIHESIYYGALEASCELATTNGPYKTFPNSPTSKGLLQFDLWNVKPSNLWDWNNLKTKITQHGLRNSLVTVTSNTEVESTICGKVNSIEPLDTNVKRRYISLGESKPKEIQVVNPHLLKDLHDRKLWDDNLKYQLMNNMGSVQEIKGLPEDLKQLYKTKWEIDQKDLIIMAADRAPFIDQSQAFSLNMVKADEDIISEMLISTWKMGLKTAVCQLRINQTEEHLRD</sequence>
<keyword evidence="5" id="KW-1185">Reference proteome</keyword>
<dbReference type="GeneID" id="107884892"/>
<organism evidence="4 5">
    <name type="scientific">Acyrthosiphon pisum</name>
    <name type="common">Pea aphid</name>
    <dbReference type="NCBI Taxonomy" id="7029"/>
    <lineage>
        <taxon>Eukaryota</taxon>
        <taxon>Metazoa</taxon>
        <taxon>Ecdysozoa</taxon>
        <taxon>Arthropoda</taxon>
        <taxon>Hexapoda</taxon>
        <taxon>Insecta</taxon>
        <taxon>Pterygota</taxon>
        <taxon>Neoptera</taxon>
        <taxon>Paraneoptera</taxon>
        <taxon>Hemiptera</taxon>
        <taxon>Sternorrhyncha</taxon>
        <taxon>Aphidomorpha</taxon>
        <taxon>Aphidoidea</taxon>
        <taxon>Aphididae</taxon>
        <taxon>Macrosiphini</taxon>
        <taxon>Acyrthosiphon</taxon>
    </lineage>
</organism>
<dbReference type="OrthoDB" id="3000483at2759"/>
<dbReference type="Gene3D" id="3.20.70.20">
    <property type="match status" value="1"/>
</dbReference>
<evidence type="ECO:0000313" key="4">
    <source>
        <dbReference type="EnsemblMetazoa" id="XP_016663438.2"/>
    </source>
</evidence>
<proteinExistence type="inferred from homology"/>
<evidence type="ECO:0000259" key="3">
    <source>
        <dbReference type="Pfam" id="PF02867"/>
    </source>
</evidence>
<keyword evidence="2" id="KW-0215">Deoxyribonucleotide synthesis</keyword>
<dbReference type="Pfam" id="PF02867">
    <property type="entry name" value="Ribonuc_red_lgC"/>
    <property type="match status" value="1"/>
</dbReference>
<evidence type="ECO:0000256" key="2">
    <source>
        <dbReference type="ARBA" id="ARBA00023116"/>
    </source>
</evidence>
<dbReference type="PANTHER" id="PTHR11573:SF6">
    <property type="entry name" value="RIBONUCLEOSIDE-DIPHOSPHATE REDUCTASE LARGE SUBUNIT"/>
    <property type="match status" value="1"/>
</dbReference>
<dbReference type="NCBIfam" id="TIGR02506">
    <property type="entry name" value="NrdE_NrdA"/>
    <property type="match status" value="1"/>
</dbReference>
<protein>
    <recommendedName>
        <fullName evidence="3">Ribonucleotide reductase large subunit C-terminal domain-containing protein</fullName>
    </recommendedName>
</protein>